<dbReference type="AlphaFoldDB" id="A0A2I5TDJ1"/>
<evidence type="ECO:0000313" key="7">
    <source>
        <dbReference type="Proteomes" id="UP000233778"/>
    </source>
</evidence>
<dbReference type="EMBL" id="CP025084">
    <property type="protein sequence ID" value="AUH06420.1"/>
    <property type="molecule type" value="Genomic_DNA"/>
</dbReference>
<organism evidence="5 6">
    <name type="scientific">Serratia sp. (strain ATCC 39006)</name>
    <name type="common">Prodigiosinella confusarubida</name>
    <dbReference type="NCBI Taxonomy" id="104623"/>
    <lineage>
        <taxon>Bacteria</taxon>
        <taxon>Pseudomonadati</taxon>
        <taxon>Pseudomonadota</taxon>
        <taxon>Gammaproteobacteria</taxon>
        <taxon>Enterobacterales</taxon>
        <taxon>Pectobacteriaceae</taxon>
        <taxon>Prodigiosinella</taxon>
    </lineage>
</organism>
<dbReference type="InterPro" id="IPR036291">
    <property type="entry name" value="NAD(P)-bd_dom_sf"/>
</dbReference>
<dbReference type="SUPFAM" id="SSF55347">
    <property type="entry name" value="Glyceraldehyde-3-phosphate dehydrogenase-like, C-terminal domain"/>
    <property type="match status" value="1"/>
</dbReference>
<reference evidence="5" key="2">
    <citation type="submission" date="2013-09" db="EMBL/GenBank/DDBJ databases">
        <authorList>
            <person name="Wang G."/>
            <person name="Yang Y."/>
            <person name="Su Y."/>
        </authorList>
    </citation>
    <scope>NUCLEOTIDE SEQUENCE</scope>
    <source>
        <strain evidence="5">ATCC 39006</strain>
    </source>
</reference>
<feature type="domain" description="GFO/IDH/MocA-like oxidoreductase" evidence="3">
    <location>
        <begin position="140"/>
        <end position="274"/>
    </location>
</feature>
<evidence type="ECO:0000313" key="4">
    <source>
        <dbReference type="EMBL" id="AUH02638.1"/>
    </source>
</evidence>
<accession>A0A2I5TDJ1</accession>
<gene>
    <name evidence="4" type="ORF">CWC46_21280</name>
    <name evidence="5" type="ORF">Ser39006_021275</name>
</gene>
<dbReference type="STRING" id="104623.Ser39006_01255"/>
<evidence type="ECO:0000313" key="6">
    <source>
        <dbReference type="Proteomes" id="UP000017700"/>
    </source>
</evidence>
<dbReference type="GO" id="GO:0000166">
    <property type="term" value="F:nucleotide binding"/>
    <property type="evidence" value="ECO:0007669"/>
    <property type="project" value="InterPro"/>
</dbReference>
<protein>
    <submittedName>
        <fullName evidence="5">Gfo/Idh/MocA family oxidoreductase</fullName>
    </submittedName>
</protein>
<proteinExistence type="predicted"/>
<dbReference type="Proteomes" id="UP000233778">
    <property type="component" value="Chromosome"/>
</dbReference>
<dbReference type="Gene3D" id="3.40.50.720">
    <property type="entry name" value="NAD(P)-binding Rossmann-like Domain"/>
    <property type="match status" value="1"/>
</dbReference>
<dbReference type="PANTHER" id="PTHR43818:SF11">
    <property type="entry name" value="BCDNA.GH03377"/>
    <property type="match status" value="1"/>
</dbReference>
<dbReference type="GO" id="GO:0016491">
    <property type="term" value="F:oxidoreductase activity"/>
    <property type="evidence" value="ECO:0007669"/>
    <property type="project" value="UniProtKB-KW"/>
</dbReference>
<dbReference type="KEGG" id="serq:CWC46_21280"/>
<feature type="domain" description="Gfo/Idh/MocA-like oxidoreductase N-terminal" evidence="2">
    <location>
        <begin position="4"/>
        <end position="129"/>
    </location>
</feature>
<dbReference type="PANTHER" id="PTHR43818">
    <property type="entry name" value="BCDNA.GH03377"/>
    <property type="match status" value="1"/>
</dbReference>
<dbReference type="Gene3D" id="3.30.360.10">
    <property type="entry name" value="Dihydrodipicolinate Reductase, domain 2"/>
    <property type="match status" value="1"/>
</dbReference>
<dbReference type="RefSeq" id="WP_021014525.1">
    <property type="nucleotide sequence ID" value="NZ_CP025084.1"/>
</dbReference>
<dbReference type="Proteomes" id="UP000017700">
    <property type="component" value="Chromosome"/>
</dbReference>
<dbReference type="InterPro" id="IPR050463">
    <property type="entry name" value="Gfo/Idh/MocA_oxidrdct_glycsds"/>
</dbReference>
<sequence>MKEVRIGLIGTGYIGRAHAIAYAQAPTVFPLKGRLVKAMVAEISPELAARRAQEFGFLRSTGDWRELVADPDIDVVDICSPNFLHKEMAMAAIRHGKHVYAEKPLALNAADARDMVDAAHLAGVKTLMGFNYMKNPTAKLAKEIIAHGEIGEVTHFYGTHNEDYLADPSTPADWHCFNETAGLGALGDLGAHIVNMAQYLVGDIASVCGDLQTVIPQRPSRAGASTQVRVENEDQVHAMVRFANGAHGVIETSRVACGRKMGLTYVVTGTKGALSFTQERMAELKLYRQDDPANRQGFRTLLTGPLHPDYAAFCASAGHGIGFNDQKTVEVRDLVDGIAADLPLWPDFEEGWKVSRILDAIVLSHQVSRWVEVS</sequence>
<keyword evidence="6" id="KW-1185">Reference proteome</keyword>
<dbReference type="OrthoDB" id="9801953at2"/>
<reference evidence="4 7" key="3">
    <citation type="submission" date="2017-11" db="EMBL/GenBank/DDBJ databases">
        <title>Complete genome sequence of Serratia sp. ATCC 39006 LacA.</title>
        <authorList>
            <person name="Hampton H.G."/>
            <person name="Jackson S.A."/>
            <person name="Jauregui R."/>
            <person name="Poulter G.T.M."/>
            <person name="Salmond G.P.C."/>
            <person name="Fineran P.C."/>
        </authorList>
    </citation>
    <scope>NUCLEOTIDE SEQUENCE [LARGE SCALE GENOMIC DNA]</scope>
    <source>
        <strain evidence="4 7">ATCC 39006</strain>
    </source>
</reference>
<dbReference type="KEGG" id="sera:Ser39006_021275"/>
<dbReference type="EMBL" id="CP025085">
    <property type="protein sequence ID" value="AUH02638.1"/>
    <property type="molecule type" value="Genomic_DNA"/>
</dbReference>
<keyword evidence="1" id="KW-0560">Oxidoreductase</keyword>
<dbReference type="Pfam" id="PF01408">
    <property type="entry name" value="GFO_IDH_MocA"/>
    <property type="match status" value="1"/>
</dbReference>
<evidence type="ECO:0000259" key="3">
    <source>
        <dbReference type="Pfam" id="PF22725"/>
    </source>
</evidence>
<dbReference type="Pfam" id="PF22725">
    <property type="entry name" value="GFO_IDH_MocA_C3"/>
    <property type="match status" value="1"/>
</dbReference>
<evidence type="ECO:0000259" key="2">
    <source>
        <dbReference type="Pfam" id="PF01408"/>
    </source>
</evidence>
<dbReference type="InterPro" id="IPR000683">
    <property type="entry name" value="Gfo/Idh/MocA-like_OxRdtase_N"/>
</dbReference>
<evidence type="ECO:0000313" key="5">
    <source>
        <dbReference type="EMBL" id="AUH06420.1"/>
    </source>
</evidence>
<evidence type="ECO:0000256" key="1">
    <source>
        <dbReference type="ARBA" id="ARBA00023002"/>
    </source>
</evidence>
<dbReference type="SUPFAM" id="SSF51735">
    <property type="entry name" value="NAD(P)-binding Rossmann-fold domains"/>
    <property type="match status" value="1"/>
</dbReference>
<reference evidence="5 6" key="1">
    <citation type="journal article" date="2013" name="Genome Announc.">
        <title>Draft genome sequence of Serratia sp. strain ATCC 39006, a model bacterium for analysis of the biosynthesis and regulation of prodigiosin, a carbapenem, and gas vesicles.</title>
        <authorList>
            <person name="Fineran P.C."/>
            <person name="Iglesias Cans M.C."/>
            <person name="Ramsay J.P."/>
            <person name="Wilf N.M."/>
            <person name="Cossyleon D."/>
            <person name="McNeil M.B."/>
            <person name="Williamson N.R."/>
            <person name="Monson R.E."/>
            <person name="Becher S.A."/>
            <person name="Stanton J.A."/>
            <person name="Brugger K."/>
            <person name="Brown S.D."/>
            <person name="Salmond G.P."/>
        </authorList>
    </citation>
    <scope>NUCLEOTIDE SEQUENCE [LARGE SCALE GENOMIC DNA]</scope>
    <source>
        <strain evidence="5">ATCC 39006</strain>
        <strain evidence="6">ATCC 39006 / SC 11482</strain>
    </source>
</reference>
<reference evidence="5" key="4">
    <citation type="submission" date="2017-11" db="EMBL/GenBank/DDBJ databases">
        <title>Complete genome sequence of Serratia sp. ATCC 39006.</title>
        <authorList>
            <person name="Hampton H.G."/>
            <person name="Jackson S.A."/>
            <person name="Jauregui R."/>
            <person name="Poulter G.T.M."/>
            <person name="Salmond G.P.C."/>
            <person name="Fineran P.C."/>
        </authorList>
    </citation>
    <scope>NUCLEOTIDE SEQUENCE</scope>
    <source>
        <strain evidence="5">ATCC 39006</strain>
    </source>
</reference>
<name>A0A2I5TDJ1_SERS3</name>
<dbReference type="InterPro" id="IPR055170">
    <property type="entry name" value="GFO_IDH_MocA-like_dom"/>
</dbReference>